<keyword evidence="1" id="KW-1133">Transmembrane helix</keyword>
<dbReference type="Proteomes" id="UP001151478">
    <property type="component" value="Unassembled WGS sequence"/>
</dbReference>
<accession>A0ABT5SAT8</accession>
<comment type="caution">
    <text evidence="2">The sequence shown here is derived from an EMBL/GenBank/DDBJ whole genome shotgun (WGS) entry which is preliminary data.</text>
</comment>
<keyword evidence="1" id="KW-0472">Membrane</keyword>
<keyword evidence="3" id="KW-1185">Reference proteome</keyword>
<organism evidence="2 3">
    <name type="scientific">Polaribacter ponticola</name>
    <dbReference type="NCBI Taxonomy" id="2978475"/>
    <lineage>
        <taxon>Bacteria</taxon>
        <taxon>Pseudomonadati</taxon>
        <taxon>Bacteroidota</taxon>
        <taxon>Flavobacteriia</taxon>
        <taxon>Flavobacteriales</taxon>
        <taxon>Flavobacteriaceae</taxon>
    </lineage>
</organism>
<dbReference type="RefSeq" id="WP_274270407.1">
    <property type="nucleotide sequence ID" value="NZ_JAOSLC020000003.1"/>
</dbReference>
<feature type="transmembrane region" description="Helical" evidence="1">
    <location>
        <begin position="136"/>
        <end position="158"/>
    </location>
</feature>
<evidence type="ECO:0000313" key="2">
    <source>
        <dbReference type="EMBL" id="MDD7914944.1"/>
    </source>
</evidence>
<feature type="transmembrane region" description="Helical" evidence="1">
    <location>
        <begin position="196"/>
        <end position="220"/>
    </location>
</feature>
<evidence type="ECO:0000313" key="3">
    <source>
        <dbReference type="Proteomes" id="UP001151478"/>
    </source>
</evidence>
<feature type="transmembrane region" description="Helical" evidence="1">
    <location>
        <begin position="164"/>
        <end position="184"/>
    </location>
</feature>
<proteinExistence type="predicted"/>
<protein>
    <recommendedName>
        <fullName evidence="4">DUF3667 domain-containing protein</fullName>
    </recommendedName>
</protein>
<sequence>MKNFVIPVPESTRKQILEEVEKEAKDTTKTNNDDLNLNFGGITRLDKFIKFQKKHPDSKIDVALDSLNYDKNFTNRFLYTRAKTANSFTKNKDNREQFYSQILSYASVSLFILLPFFTLFLKFFYIRSRFTYVDHLIFVFHIQTVFFMLFSIFYILEICNLNPQLWIFTLLFLLYLIIAMKKFYKQGYFKTFIKFLLLNLSYSIVATIGVIFVFLISFAMY</sequence>
<dbReference type="EMBL" id="JAOSLC020000003">
    <property type="protein sequence ID" value="MDD7914944.1"/>
    <property type="molecule type" value="Genomic_DNA"/>
</dbReference>
<evidence type="ECO:0000256" key="1">
    <source>
        <dbReference type="SAM" id="Phobius"/>
    </source>
</evidence>
<evidence type="ECO:0008006" key="4">
    <source>
        <dbReference type="Google" id="ProtNLM"/>
    </source>
</evidence>
<reference evidence="2" key="1">
    <citation type="submission" date="2023-02" db="EMBL/GenBank/DDBJ databases">
        <title>Polaribacter ponticola sp. nov., isolated from seawater.</title>
        <authorList>
            <person name="Baek J.H."/>
            <person name="Kim J.M."/>
            <person name="Choi D.G."/>
            <person name="Jeon C.O."/>
        </authorList>
    </citation>
    <scope>NUCLEOTIDE SEQUENCE</scope>
    <source>
        <strain evidence="2">MSW5</strain>
    </source>
</reference>
<feature type="transmembrane region" description="Helical" evidence="1">
    <location>
        <begin position="102"/>
        <end position="124"/>
    </location>
</feature>
<name>A0ABT5SAT8_9FLAO</name>
<gene>
    <name evidence="2" type="ORF">N5A56_011185</name>
</gene>
<keyword evidence="1" id="KW-0812">Transmembrane</keyword>